<name>A0A914PE00_9BILA</name>
<organism evidence="1 2">
    <name type="scientific">Panagrolaimus davidi</name>
    <dbReference type="NCBI Taxonomy" id="227884"/>
    <lineage>
        <taxon>Eukaryota</taxon>
        <taxon>Metazoa</taxon>
        <taxon>Ecdysozoa</taxon>
        <taxon>Nematoda</taxon>
        <taxon>Chromadorea</taxon>
        <taxon>Rhabditida</taxon>
        <taxon>Tylenchina</taxon>
        <taxon>Panagrolaimomorpha</taxon>
        <taxon>Panagrolaimoidea</taxon>
        <taxon>Panagrolaimidae</taxon>
        <taxon>Panagrolaimus</taxon>
    </lineage>
</organism>
<proteinExistence type="predicted"/>
<dbReference type="WBParaSite" id="PDA_v2.g16403.t1">
    <property type="protein sequence ID" value="PDA_v2.g16403.t1"/>
    <property type="gene ID" value="PDA_v2.g16403"/>
</dbReference>
<dbReference type="Proteomes" id="UP000887578">
    <property type="component" value="Unplaced"/>
</dbReference>
<dbReference type="InterPro" id="IPR011333">
    <property type="entry name" value="SKP1/BTB/POZ_sf"/>
</dbReference>
<protein>
    <submittedName>
        <fullName evidence="2">Uncharacterized protein</fullName>
    </submittedName>
</protein>
<evidence type="ECO:0000313" key="2">
    <source>
        <dbReference type="WBParaSite" id="PDA_v2.g16403.t1"/>
    </source>
</evidence>
<reference evidence="2" key="1">
    <citation type="submission" date="2022-11" db="UniProtKB">
        <authorList>
            <consortium name="WormBaseParasite"/>
        </authorList>
    </citation>
    <scope>IDENTIFICATION</scope>
</reference>
<keyword evidence="1" id="KW-1185">Reference proteome</keyword>
<dbReference type="Gene3D" id="3.30.710.10">
    <property type="entry name" value="Potassium Channel Kv1.1, Chain A"/>
    <property type="match status" value="1"/>
</dbReference>
<dbReference type="AlphaFoldDB" id="A0A914PE00"/>
<sequence length="83" mass="9689">MKVFKFAVKFGIHDLIDECRSIFEESVDSTNVCEFIQIAYSNNFDELKQKCLKILAKKKEEIDSTKIAELPKNILSDAFFYKM</sequence>
<accession>A0A914PE00</accession>
<evidence type="ECO:0000313" key="1">
    <source>
        <dbReference type="Proteomes" id="UP000887578"/>
    </source>
</evidence>